<evidence type="ECO:0000313" key="3">
    <source>
        <dbReference type="Proteomes" id="UP000177369"/>
    </source>
</evidence>
<dbReference type="STRING" id="1797714.A3D04_03400"/>
<feature type="transmembrane region" description="Helical" evidence="1">
    <location>
        <begin position="138"/>
        <end position="156"/>
    </location>
</feature>
<reference evidence="2 3" key="1">
    <citation type="journal article" date="2016" name="Nat. Commun.">
        <title>Thousands of microbial genomes shed light on interconnected biogeochemical processes in an aquifer system.</title>
        <authorList>
            <person name="Anantharaman K."/>
            <person name="Brown C.T."/>
            <person name="Hug L.A."/>
            <person name="Sharon I."/>
            <person name="Castelle C.J."/>
            <person name="Probst A.J."/>
            <person name="Thomas B.C."/>
            <person name="Singh A."/>
            <person name="Wilkins M.J."/>
            <person name="Karaoz U."/>
            <person name="Brodie E.L."/>
            <person name="Williams K.H."/>
            <person name="Hubbard S.S."/>
            <person name="Banfield J.F."/>
        </authorList>
    </citation>
    <scope>NUCLEOTIDE SEQUENCE [LARGE SCALE GENOMIC DNA]</scope>
</reference>
<evidence type="ECO:0000313" key="2">
    <source>
        <dbReference type="EMBL" id="OGD87717.1"/>
    </source>
</evidence>
<proteinExistence type="predicted"/>
<sequence length="323" mass="36047">MRISIARIIGLLNIIFGLIILSFLLWYLYSPEKNSSGDVFLEDLLWFVPAYLLLGVGLLSLYGSKLSLRIAAWSAFLLITPSILLTLVYLNRSGELIILGAIIYGIPLFLISGICAFFLNRESNRIVEGEGFREKSTLVLMISTMVLALLLSILPIKRVVADEAFRQKTETLKTKTSISNWNDTLVSEENSAGCTQLQLAKKIQVHFDIVVPDGEQQFILDVLRSQRGTGVSQAFSGKVMTDNFQEMIFEKKGIDKSLVGGTHAFTLEISPCLFESDTTAISYLINVELHPLGAKYLGTNDLLYNSNRGQDFVTKKYSVEELR</sequence>
<feature type="transmembrane region" description="Helical" evidence="1">
    <location>
        <begin position="7"/>
        <end position="29"/>
    </location>
</feature>
<feature type="transmembrane region" description="Helical" evidence="1">
    <location>
        <begin position="70"/>
        <end position="90"/>
    </location>
</feature>
<keyword evidence="1" id="KW-0472">Membrane</keyword>
<keyword evidence="1" id="KW-0812">Transmembrane</keyword>
<organism evidence="2 3">
    <name type="scientific">Candidatus Curtissbacteria bacterium RIFCSPHIGHO2_02_FULL_40_16b</name>
    <dbReference type="NCBI Taxonomy" id="1797714"/>
    <lineage>
        <taxon>Bacteria</taxon>
        <taxon>Candidatus Curtissiibacteriota</taxon>
    </lineage>
</organism>
<protein>
    <submittedName>
        <fullName evidence="2">Uncharacterized protein</fullName>
    </submittedName>
</protein>
<accession>A0A1F5G780</accession>
<name>A0A1F5G780_9BACT</name>
<comment type="caution">
    <text evidence="2">The sequence shown here is derived from an EMBL/GenBank/DDBJ whole genome shotgun (WGS) entry which is preliminary data.</text>
</comment>
<feature type="transmembrane region" description="Helical" evidence="1">
    <location>
        <begin position="96"/>
        <end position="118"/>
    </location>
</feature>
<gene>
    <name evidence="2" type="ORF">A3D04_03400</name>
</gene>
<dbReference type="Proteomes" id="UP000177369">
    <property type="component" value="Unassembled WGS sequence"/>
</dbReference>
<feature type="transmembrane region" description="Helical" evidence="1">
    <location>
        <begin position="44"/>
        <end position="63"/>
    </location>
</feature>
<dbReference type="EMBL" id="MFBD01000044">
    <property type="protein sequence ID" value="OGD87717.1"/>
    <property type="molecule type" value="Genomic_DNA"/>
</dbReference>
<evidence type="ECO:0000256" key="1">
    <source>
        <dbReference type="SAM" id="Phobius"/>
    </source>
</evidence>
<dbReference type="AlphaFoldDB" id="A0A1F5G780"/>
<keyword evidence="1" id="KW-1133">Transmembrane helix</keyword>